<accession>A0A2K3D2A2</accession>
<feature type="domain" description="Glycosyl hydrolase family 32 N-terminal" evidence="5">
    <location>
        <begin position="632"/>
        <end position="725"/>
    </location>
</feature>
<feature type="compositionally biased region" description="Pro residues" evidence="4">
    <location>
        <begin position="428"/>
        <end position="440"/>
    </location>
</feature>
<dbReference type="InterPro" id="IPR023296">
    <property type="entry name" value="Glyco_hydro_beta-prop_sf"/>
</dbReference>
<evidence type="ECO:0000256" key="3">
    <source>
        <dbReference type="ARBA" id="ARBA00023295"/>
    </source>
</evidence>
<dbReference type="PANTHER" id="PTHR31953">
    <property type="entry name" value="BETA-FRUCTOFURANOSIDASE, INSOLUBLE ISOENZYME CWINV1-RELATED"/>
    <property type="match status" value="1"/>
</dbReference>
<dbReference type="GO" id="GO:0005975">
    <property type="term" value="P:carbohydrate metabolic process"/>
    <property type="evidence" value="ECO:0007669"/>
    <property type="project" value="InterPro"/>
</dbReference>
<evidence type="ECO:0000256" key="4">
    <source>
        <dbReference type="SAM" id="MobiDB-lite"/>
    </source>
</evidence>
<dbReference type="OrthoDB" id="202537at2759"/>
<dbReference type="SUPFAM" id="SSF75005">
    <property type="entry name" value="Arabinanase/levansucrase/invertase"/>
    <property type="match status" value="2"/>
</dbReference>
<feature type="compositionally biased region" description="Low complexity" evidence="4">
    <location>
        <begin position="589"/>
        <end position="604"/>
    </location>
</feature>
<protein>
    <recommendedName>
        <fullName evidence="9">Glycosyl hydrolase family 32 N-terminal domain-containing protein</fullName>
    </recommendedName>
</protein>
<dbReference type="InterPro" id="IPR013320">
    <property type="entry name" value="ConA-like_dom_sf"/>
</dbReference>
<feature type="region of interest" description="Disordered" evidence="4">
    <location>
        <begin position="976"/>
        <end position="1015"/>
    </location>
</feature>
<dbReference type="InterPro" id="IPR018053">
    <property type="entry name" value="Glyco_hydro_32_AS"/>
</dbReference>
<dbReference type="EMBL" id="CM008973">
    <property type="protein sequence ID" value="PNW74663.1"/>
    <property type="molecule type" value="Genomic_DNA"/>
</dbReference>
<dbReference type="Gene3D" id="2.115.10.20">
    <property type="entry name" value="Glycosyl hydrolase domain, family 43"/>
    <property type="match status" value="2"/>
</dbReference>
<dbReference type="Pfam" id="PF08244">
    <property type="entry name" value="Glyco_hydro_32C"/>
    <property type="match status" value="1"/>
</dbReference>
<feature type="region of interest" description="Disordered" evidence="4">
    <location>
        <begin position="489"/>
        <end position="519"/>
    </location>
</feature>
<feature type="region of interest" description="Disordered" evidence="4">
    <location>
        <begin position="554"/>
        <end position="574"/>
    </location>
</feature>
<dbReference type="FunCoup" id="A0A2K3D2A2">
    <property type="interactions" value="393"/>
</dbReference>
<dbReference type="InterPro" id="IPR050551">
    <property type="entry name" value="Fructan_Metab_Enzymes"/>
</dbReference>
<dbReference type="RefSeq" id="XP_001690911.2">
    <property type="nucleotide sequence ID" value="XM_001690859.2"/>
</dbReference>
<dbReference type="ExpressionAtlas" id="A0A2K3D2A2">
    <property type="expression patterns" value="baseline and differential"/>
</dbReference>
<feature type="region of interest" description="Disordered" evidence="4">
    <location>
        <begin position="422"/>
        <end position="453"/>
    </location>
</feature>
<organism evidence="7 8">
    <name type="scientific">Chlamydomonas reinhardtii</name>
    <name type="common">Chlamydomonas smithii</name>
    <dbReference type="NCBI Taxonomy" id="3055"/>
    <lineage>
        <taxon>Eukaryota</taxon>
        <taxon>Viridiplantae</taxon>
        <taxon>Chlorophyta</taxon>
        <taxon>core chlorophytes</taxon>
        <taxon>Chlorophyceae</taxon>
        <taxon>CS clade</taxon>
        <taxon>Chlamydomonadales</taxon>
        <taxon>Chlamydomonadaceae</taxon>
        <taxon>Chlamydomonas</taxon>
    </lineage>
</organism>
<dbReference type="PaxDb" id="3055-EDP05357"/>
<dbReference type="CDD" id="cd08996">
    <property type="entry name" value="GH32_FFase"/>
    <property type="match status" value="1"/>
</dbReference>
<feature type="region of interest" description="Disordered" evidence="4">
    <location>
        <begin position="589"/>
        <end position="611"/>
    </location>
</feature>
<keyword evidence="8" id="KW-1185">Reference proteome</keyword>
<dbReference type="GO" id="GO:0004553">
    <property type="term" value="F:hydrolase activity, hydrolyzing O-glycosyl compounds"/>
    <property type="evidence" value="ECO:0007669"/>
    <property type="project" value="InterPro"/>
</dbReference>
<dbReference type="InterPro" id="IPR001362">
    <property type="entry name" value="Glyco_hydro_32"/>
</dbReference>
<dbReference type="KEGG" id="cre:CHLRE_12g488050v5"/>
<dbReference type="Gramene" id="PNW74663">
    <property type="protein sequence ID" value="PNW74663"/>
    <property type="gene ID" value="CHLRE_12g488050v5"/>
</dbReference>
<dbReference type="Proteomes" id="UP000006906">
    <property type="component" value="Chromosome 12"/>
</dbReference>
<dbReference type="AlphaFoldDB" id="A0A2K3D2A2"/>
<evidence type="ECO:0000313" key="8">
    <source>
        <dbReference type="Proteomes" id="UP000006906"/>
    </source>
</evidence>
<evidence type="ECO:0000256" key="2">
    <source>
        <dbReference type="ARBA" id="ARBA00022801"/>
    </source>
</evidence>
<sequence length="1101" mass="113110">MAAEPRPRFHVMPPQGWINDPNGPLFYKGYYHMFYQYVETGCQWSWGLMWGHAVSRDLVTWEHLPPAIVPSFGGFDGDGCFSGCATLDENGVPTILYTGVRLRSSEVCGPLPPPECDLGTACIETQCIAYADPADPKLTYWTKEEVPFLALPPPNMQLTAWRDPFVIGQPGQDGQDCWTIMIGAGVRDRGGTALVYRSPTLRGGSWTYAGELCRGAGDTGVIWECPVMMHPPPLPAVTRLLASPAAPPMPKPMSSPPFICAIGGGGGGNMGSAPKQEGLEAAEDRGTEQPAIVLSPTAAVISPPRPPPHELQQGKVAGSPAAPHAHIQLPVVLPSSPRPPMVRHLADAAGAAGATNAVAAAAATAAAAASAVGPYGGGTTSASLGLVAAVMSPRRPYPMVSVPAATGPASSPLRSPARWKLPSTLTPLPLPPSPPPPLVPQSPGSVLRHMTSPGGRYAGGYPSAVSPSAAFGALGSSAAATINGARLRATTPPASPRIARLPLLPTAPSPRPAAGPAAAAAAAPCTDGAAASMSEGKRSASGMVMALLGAPAAATSPAKPATPAPASPATVIPDPGPPLITAKLQLPKQQTVTAQEAQQHQQQHLDAAPPPGRLAARQLRRQQLLQAHGSFFCVCPDDCNSMSVYYLGAFRPAAGAFDLGSALGPFRLDLGDIFYAPNTLADPQGRSLLWGWLQEKPRKVGEYDYAGCLSLPRLLYLEVNEEALDQEEEEAASVATGATMDGLPLTPGVGGAGQQQSGRRRGPAVHLVQRPPPELAKLRVPGRQWCSDGLLLEAGATTPVCLPASAASHLELELCMAPLPQPLMPQPTTPATPSGAAGGAAAAAAAMFGHSRQHGGPSAPAAAAGVVPCPQGTCGGGGSRCSGVLLHSWRGGVEGGAALLYHWDSGVLEVVFEALDPHTLTFSLAAPGARRVGGPLLRPPAPGQPLSLRVFLDYSCLEVFTGDGEVLTARVYRGVPPAPPPAPRGSSGRGSSSGGGSAATTRRVSPLGTPRRQQQQAAVLQALQLKGLALPASPSAAAGMLPDPFNHEQGHHGPHHHLLAHDAYASGGAAAAGVELVSFGCATEFESVAAYEVGEIWVDCA</sequence>
<comment type="similarity">
    <text evidence="1">Belongs to the glycosyl hydrolase 32 family.</text>
</comment>
<keyword evidence="3" id="KW-0326">Glycosidase</keyword>
<name>A0A2K3D2A2_CHLRE</name>
<evidence type="ECO:0000259" key="6">
    <source>
        <dbReference type="Pfam" id="PF08244"/>
    </source>
</evidence>
<proteinExistence type="inferred from homology"/>
<dbReference type="GeneID" id="5716656"/>
<gene>
    <name evidence="7" type="ORF">CHLRE_12g488050v5</name>
</gene>
<dbReference type="STRING" id="3055.A0A2K3D2A2"/>
<reference evidence="7 8" key="1">
    <citation type="journal article" date="2007" name="Science">
        <title>The Chlamydomonas genome reveals the evolution of key animal and plant functions.</title>
        <authorList>
            <person name="Merchant S.S."/>
            <person name="Prochnik S.E."/>
            <person name="Vallon O."/>
            <person name="Harris E.H."/>
            <person name="Karpowicz S.J."/>
            <person name="Witman G.B."/>
            <person name="Terry A."/>
            <person name="Salamov A."/>
            <person name="Fritz-Laylin L.K."/>
            <person name="Marechal-Drouard L."/>
            <person name="Marshall W.F."/>
            <person name="Qu L.H."/>
            <person name="Nelson D.R."/>
            <person name="Sanderfoot A.A."/>
            <person name="Spalding M.H."/>
            <person name="Kapitonov V.V."/>
            <person name="Ren Q."/>
            <person name="Ferris P."/>
            <person name="Lindquist E."/>
            <person name="Shapiro H."/>
            <person name="Lucas S.M."/>
            <person name="Grimwood J."/>
            <person name="Schmutz J."/>
            <person name="Cardol P."/>
            <person name="Cerutti H."/>
            <person name="Chanfreau G."/>
            <person name="Chen C.L."/>
            <person name="Cognat V."/>
            <person name="Croft M.T."/>
            <person name="Dent R."/>
            <person name="Dutcher S."/>
            <person name="Fernandez E."/>
            <person name="Fukuzawa H."/>
            <person name="Gonzalez-Ballester D."/>
            <person name="Gonzalez-Halphen D."/>
            <person name="Hallmann A."/>
            <person name="Hanikenne M."/>
            <person name="Hippler M."/>
            <person name="Inwood W."/>
            <person name="Jabbari K."/>
            <person name="Kalanon M."/>
            <person name="Kuras R."/>
            <person name="Lefebvre P.A."/>
            <person name="Lemaire S.D."/>
            <person name="Lobanov A.V."/>
            <person name="Lohr M."/>
            <person name="Manuell A."/>
            <person name="Meier I."/>
            <person name="Mets L."/>
            <person name="Mittag M."/>
            <person name="Mittelmeier T."/>
            <person name="Moroney J.V."/>
            <person name="Moseley J."/>
            <person name="Napoli C."/>
            <person name="Nedelcu A.M."/>
            <person name="Niyogi K."/>
            <person name="Novoselov S.V."/>
            <person name="Paulsen I.T."/>
            <person name="Pazour G."/>
            <person name="Purton S."/>
            <person name="Ral J.P."/>
            <person name="Riano-Pachon D.M."/>
            <person name="Riekhof W."/>
            <person name="Rymarquis L."/>
            <person name="Schroda M."/>
            <person name="Stern D."/>
            <person name="Umen J."/>
            <person name="Willows R."/>
            <person name="Wilson N."/>
            <person name="Zimmer S.L."/>
            <person name="Allmer J."/>
            <person name="Balk J."/>
            <person name="Bisova K."/>
            <person name="Chen C.J."/>
            <person name="Elias M."/>
            <person name="Gendler K."/>
            <person name="Hauser C."/>
            <person name="Lamb M.R."/>
            <person name="Ledford H."/>
            <person name="Long J.C."/>
            <person name="Minagawa J."/>
            <person name="Page M.D."/>
            <person name="Pan J."/>
            <person name="Pootakham W."/>
            <person name="Roje S."/>
            <person name="Rose A."/>
            <person name="Stahlberg E."/>
            <person name="Terauchi A.M."/>
            <person name="Yang P."/>
            <person name="Ball S."/>
            <person name="Bowler C."/>
            <person name="Dieckmann C.L."/>
            <person name="Gladyshev V.N."/>
            <person name="Green P."/>
            <person name="Jorgensen R."/>
            <person name="Mayfield S."/>
            <person name="Mueller-Roeber B."/>
            <person name="Rajamani S."/>
            <person name="Sayre R.T."/>
            <person name="Brokstein P."/>
            <person name="Dubchak I."/>
            <person name="Goodstein D."/>
            <person name="Hornick L."/>
            <person name="Huang Y.W."/>
            <person name="Jhaveri J."/>
            <person name="Luo Y."/>
            <person name="Martinez D."/>
            <person name="Ngau W.C."/>
            <person name="Otillar B."/>
            <person name="Poliakov A."/>
            <person name="Porter A."/>
            <person name="Szajkowski L."/>
            <person name="Werner G."/>
            <person name="Zhou K."/>
            <person name="Grigoriev I.V."/>
            <person name="Rokhsar D.S."/>
            <person name="Grossman A.R."/>
        </authorList>
    </citation>
    <scope>NUCLEOTIDE SEQUENCE [LARGE SCALE GENOMIC DNA]</scope>
    <source>
        <strain evidence="8">CC-503</strain>
    </source>
</reference>
<dbReference type="SUPFAM" id="SSF49899">
    <property type="entry name" value="Concanavalin A-like lectins/glucanases"/>
    <property type="match status" value="1"/>
</dbReference>
<dbReference type="OMA" id="ACIETQC"/>
<keyword evidence="2" id="KW-0378">Hydrolase</keyword>
<dbReference type="InParanoid" id="A0A2K3D2A2"/>
<evidence type="ECO:0008006" key="9">
    <source>
        <dbReference type="Google" id="ProtNLM"/>
    </source>
</evidence>
<dbReference type="SMART" id="SM00640">
    <property type="entry name" value="Glyco_32"/>
    <property type="match status" value="1"/>
</dbReference>
<evidence type="ECO:0000256" key="1">
    <source>
        <dbReference type="ARBA" id="ARBA00009902"/>
    </source>
</evidence>
<dbReference type="PROSITE" id="PS00609">
    <property type="entry name" value="GLYCOSYL_HYDROL_F32"/>
    <property type="match status" value="1"/>
</dbReference>
<evidence type="ECO:0000313" key="7">
    <source>
        <dbReference type="EMBL" id="PNW74663.1"/>
    </source>
</evidence>
<feature type="domain" description="Glycosyl hydrolase family 32 C-terminal" evidence="6">
    <location>
        <begin position="944"/>
        <end position="977"/>
    </location>
</feature>
<feature type="domain" description="Glycosyl hydrolase family 32 N-terminal" evidence="5">
    <location>
        <begin position="10"/>
        <end position="229"/>
    </location>
</feature>
<feature type="region of interest" description="Disordered" evidence="4">
    <location>
        <begin position="739"/>
        <end position="764"/>
    </location>
</feature>
<feature type="compositionally biased region" description="Gly residues" evidence="4">
    <location>
        <begin position="987"/>
        <end position="997"/>
    </location>
</feature>
<dbReference type="Gene3D" id="2.60.120.560">
    <property type="entry name" value="Exo-inulinase, domain 1"/>
    <property type="match status" value="1"/>
</dbReference>
<dbReference type="Pfam" id="PF00251">
    <property type="entry name" value="Glyco_hydro_32N"/>
    <property type="match status" value="2"/>
</dbReference>
<dbReference type="InterPro" id="IPR013148">
    <property type="entry name" value="Glyco_hydro_32_N"/>
</dbReference>
<dbReference type="InterPro" id="IPR013189">
    <property type="entry name" value="Glyco_hydro_32_C"/>
</dbReference>
<evidence type="ECO:0000259" key="5">
    <source>
        <dbReference type="Pfam" id="PF00251"/>
    </source>
</evidence>